<proteinExistence type="predicted"/>
<dbReference type="OrthoDB" id="4660355at2759"/>
<dbReference type="EMBL" id="PQXL01000882">
    <property type="protein sequence ID" value="THV43820.1"/>
    <property type="molecule type" value="Genomic_DNA"/>
</dbReference>
<evidence type="ECO:0000313" key="3">
    <source>
        <dbReference type="Proteomes" id="UP000308671"/>
    </source>
</evidence>
<evidence type="ECO:0000313" key="2">
    <source>
        <dbReference type="EMBL" id="THV43820.1"/>
    </source>
</evidence>
<evidence type="ECO:0000256" key="1">
    <source>
        <dbReference type="SAM" id="SignalP"/>
    </source>
</evidence>
<feature type="chain" id="PRO_5020434300" evidence="1">
    <location>
        <begin position="19"/>
        <end position="323"/>
    </location>
</feature>
<protein>
    <submittedName>
        <fullName evidence="2">Uncharacterized protein</fullName>
    </submittedName>
</protein>
<accession>A0A4S8QHB4</accession>
<gene>
    <name evidence="2" type="ORF">BGAL_0887g00010</name>
</gene>
<name>A0A4S8QHB4_9HELO</name>
<comment type="caution">
    <text evidence="2">The sequence shown here is derived from an EMBL/GenBank/DDBJ whole genome shotgun (WGS) entry which is preliminary data.</text>
</comment>
<sequence length="323" mass="34981">MVRSTLAIMALVAAAAYAAPLPHGDKRAEAAPWYKESAAADDAGLAKRAEAAPWYKESAAADDAGLAKRAEAAPWYKESAAADDAGLAKRAEAAPWYKESVAADDAGLAKRAEAAPWYKESVAADDAGLSERAEAAPWYKESVAADSAGLDKRDAADAVAARQEQLKREVFGNMRKEHLIVSTEKDRWNIPAAIKRRYDDADGDADRVSILNYYLMETGREVRSAAELGFKPTMALPGLAENGNEVGFGYAYAGQHQSHCVDFLADAIEIGKANLHDFYLFHVIHCLSLIKLYSLQLHDKEPFTTLTPAANALVQSHFPQSIN</sequence>
<dbReference type="Proteomes" id="UP000308671">
    <property type="component" value="Unassembled WGS sequence"/>
</dbReference>
<feature type="signal peptide" evidence="1">
    <location>
        <begin position="1"/>
        <end position="18"/>
    </location>
</feature>
<reference evidence="2 3" key="1">
    <citation type="submission" date="2017-12" db="EMBL/GenBank/DDBJ databases">
        <title>Comparative genomics of Botrytis spp.</title>
        <authorList>
            <person name="Valero-Jimenez C.A."/>
            <person name="Tapia P."/>
            <person name="Veloso J."/>
            <person name="Silva-Moreno E."/>
            <person name="Staats M."/>
            <person name="Valdes J.H."/>
            <person name="Van Kan J.A.L."/>
        </authorList>
    </citation>
    <scope>NUCLEOTIDE SEQUENCE [LARGE SCALE GENOMIC DNA]</scope>
    <source>
        <strain evidence="2 3">MUCL435</strain>
    </source>
</reference>
<keyword evidence="3" id="KW-1185">Reference proteome</keyword>
<dbReference type="AlphaFoldDB" id="A0A4S8QHB4"/>
<organism evidence="2 3">
    <name type="scientific">Botrytis galanthina</name>
    <dbReference type="NCBI Taxonomy" id="278940"/>
    <lineage>
        <taxon>Eukaryota</taxon>
        <taxon>Fungi</taxon>
        <taxon>Dikarya</taxon>
        <taxon>Ascomycota</taxon>
        <taxon>Pezizomycotina</taxon>
        <taxon>Leotiomycetes</taxon>
        <taxon>Helotiales</taxon>
        <taxon>Sclerotiniaceae</taxon>
        <taxon>Botrytis</taxon>
    </lineage>
</organism>
<keyword evidence="1" id="KW-0732">Signal</keyword>